<dbReference type="Gene3D" id="2.40.10.10">
    <property type="entry name" value="Trypsin-like serine proteases"/>
    <property type="match status" value="2"/>
</dbReference>
<keyword evidence="6" id="KW-1185">Reference proteome</keyword>
<protein>
    <submittedName>
        <fullName evidence="7">Serine protease snake-like isoform X1</fullName>
    </submittedName>
    <submittedName>
        <fullName evidence="8">Serine protease snake-like isoform X2</fullName>
    </submittedName>
</protein>
<keyword evidence="4" id="KW-0720">Serine protease</keyword>
<keyword evidence="1" id="KW-1015">Disulfide bond</keyword>
<dbReference type="InterPro" id="IPR043504">
    <property type="entry name" value="Peptidase_S1_PA_chymotrypsin"/>
</dbReference>
<feature type="domain" description="Peptidase S1" evidence="5">
    <location>
        <begin position="4"/>
        <end position="244"/>
    </location>
</feature>
<dbReference type="InterPro" id="IPR009003">
    <property type="entry name" value="Peptidase_S1_PA"/>
</dbReference>
<keyword evidence="2" id="KW-0325">Glycoprotein</keyword>
<dbReference type="PaxDb" id="121845-A0A3Q0J8D9"/>
<dbReference type="SMART" id="SM00020">
    <property type="entry name" value="Tryp_SPc"/>
    <property type="match status" value="1"/>
</dbReference>
<sequence>MPMIIGGSRAKYGEFPHQAEVGFVEEGGTMKDVKWFCGGSLISPNYVMTAAHCITSPLGKPRYVRFGLITKLSYSVTDNIHRVMQNILHPNYTTEGTSQYHDIALLKIAPPVEFSETLKPACLNRAHNVKSPTAIASGFGKLNYFDTKESLRLMKVVLDIINNDTCSKQETTLISSQLCATVMAGGKDTCQGDSGGPLQTIMPDLCMYNIIGITSYGRQCGHANTPAIYTRVSYYVPWIVHTVWPDQFPNSSLTTALAYRADQLKAERARVEKDSFLTSW</sequence>
<evidence type="ECO:0000256" key="2">
    <source>
        <dbReference type="ARBA" id="ARBA00023180"/>
    </source>
</evidence>
<dbReference type="PANTHER" id="PTHR24252">
    <property type="entry name" value="ACROSIN-RELATED"/>
    <property type="match status" value="1"/>
</dbReference>
<dbReference type="PROSITE" id="PS00134">
    <property type="entry name" value="TRYPSIN_HIS"/>
    <property type="match status" value="1"/>
</dbReference>
<evidence type="ECO:0000256" key="4">
    <source>
        <dbReference type="RuleBase" id="RU363034"/>
    </source>
</evidence>
<dbReference type="PRINTS" id="PR00722">
    <property type="entry name" value="CHYMOTRYPSIN"/>
</dbReference>
<dbReference type="CDD" id="cd00190">
    <property type="entry name" value="Tryp_SPc"/>
    <property type="match status" value="1"/>
</dbReference>
<dbReference type="RefSeq" id="XP_026684702.1">
    <property type="nucleotide sequence ID" value="XM_026828901.1"/>
</dbReference>
<dbReference type="PROSITE" id="PS00135">
    <property type="entry name" value="TRYPSIN_SER"/>
    <property type="match status" value="1"/>
</dbReference>
<dbReference type="InterPro" id="IPR018114">
    <property type="entry name" value="TRYPSIN_HIS"/>
</dbReference>
<dbReference type="RefSeq" id="XP_026684701.1">
    <property type="nucleotide sequence ID" value="XM_026828900.1"/>
</dbReference>
<dbReference type="GO" id="GO:0004252">
    <property type="term" value="F:serine-type endopeptidase activity"/>
    <property type="evidence" value="ECO:0007669"/>
    <property type="project" value="InterPro"/>
</dbReference>
<dbReference type="Pfam" id="PF00089">
    <property type="entry name" value="Trypsin"/>
    <property type="match status" value="1"/>
</dbReference>
<evidence type="ECO:0000256" key="3">
    <source>
        <dbReference type="ARBA" id="ARBA00024195"/>
    </source>
</evidence>
<dbReference type="KEGG" id="dci:103516535"/>
<dbReference type="FunFam" id="2.40.10.10:FF:000002">
    <property type="entry name" value="Transmembrane protease serine"/>
    <property type="match status" value="1"/>
</dbReference>
<dbReference type="PROSITE" id="PS50240">
    <property type="entry name" value="TRYPSIN_DOM"/>
    <property type="match status" value="1"/>
</dbReference>
<organism evidence="6 7">
    <name type="scientific">Diaphorina citri</name>
    <name type="common">Asian citrus psyllid</name>
    <dbReference type="NCBI Taxonomy" id="121845"/>
    <lineage>
        <taxon>Eukaryota</taxon>
        <taxon>Metazoa</taxon>
        <taxon>Ecdysozoa</taxon>
        <taxon>Arthropoda</taxon>
        <taxon>Hexapoda</taxon>
        <taxon>Insecta</taxon>
        <taxon>Pterygota</taxon>
        <taxon>Neoptera</taxon>
        <taxon>Paraneoptera</taxon>
        <taxon>Hemiptera</taxon>
        <taxon>Sternorrhyncha</taxon>
        <taxon>Psylloidea</taxon>
        <taxon>Psyllidae</taxon>
        <taxon>Diaphorininae</taxon>
        <taxon>Diaphorina</taxon>
    </lineage>
</organism>
<proteinExistence type="inferred from homology"/>
<dbReference type="STRING" id="121845.A0A3Q0J8D9"/>
<gene>
    <name evidence="7 8" type="primary">LOC103516535</name>
</gene>
<dbReference type="InterPro" id="IPR033116">
    <property type="entry name" value="TRYPSIN_SER"/>
</dbReference>
<evidence type="ECO:0000256" key="1">
    <source>
        <dbReference type="ARBA" id="ARBA00023157"/>
    </source>
</evidence>
<comment type="similarity">
    <text evidence="3">Belongs to the peptidase S1 family. CLIP subfamily.</text>
</comment>
<evidence type="ECO:0000313" key="7">
    <source>
        <dbReference type="RefSeq" id="XP_026684701.1"/>
    </source>
</evidence>
<dbReference type="GO" id="GO:0006508">
    <property type="term" value="P:proteolysis"/>
    <property type="evidence" value="ECO:0007669"/>
    <property type="project" value="UniProtKB-KW"/>
</dbReference>
<name>A0A3Q0J8D9_DIACI</name>
<dbReference type="GeneID" id="103516535"/>
<dbReference type="InterPro" id="IPR001314">
    <property type="entry name" value="Peptidase_S1A"/>
</dbReference>
<keyword evidence="4" id="KW-0378">Hydrolase</keyword>
<evidence type="ECO:0000313" key="8">
    <source>
        <dbReference type="RefSeq" id="XP_026684702.1"/>
    </source>
</evidence>
<accession>A0A3Q0J8D9</accession>
<dbReference type="PANTHER" id="PTHR24252:SF27">
    <property type="entry name" value="TRANSMEMBRANE PROTEASE SERINE 3-LIKE"/>
    <property type="match status" value="1"/>
</dbReference>
<evidence type="ECO:0000313" key="6">
    <source>
        <dbReference type="Proteomes" id="UP000079169"/>
    </source>
</evidence>
<dbReference type="Proteomes" id="UP000079169">
    <property type="component" value="Unplaced"/>
</dbReference>
<keyword evidence="4" id="KW-0645">Protease</keyword>
<evidence type="ECO:0000259" key="5">
    <source>
        <dbReference type="PROSITE" id="PS50240"/>
    </source>
</evidence>
<dbReference type="AlphaFoldDB" id="A0A3Q0J8D9"/>
<dbReference type="InterPro" id="IPR001254">
    <property type="entry name" value="Trypsin_dom"/>
</dbReference>
<reference evidence="7 8" key="1">
    <citation type="submission" date="2025-04" db="UniProtKB">
        <authorList>
            <consortium name="RefSeq"/>
        </authorList>
    </citation>
    <scope>IDENTIFICATION</scope>
</reference>
<dbReference type="SUPFAM" id="SSF50494">
    <property type="entry name" value="Trypsin-like serine proteases"/>
    <property type="match status" value="1"/>
</dbReference>